<dbReference type="GeneID" id="182731"/>
<evidence type="ECO:0000313" key="12">
    <source>
        <dbReference type="EMBL" id="CCD64871.1"/>
    </source>
</evidence>
<evidence type="ECO:0000256" key="5">
    <source>
        <dbReference type="ARBA" id="ARBA00023015"/>
    </source>
</evidence>
<dbReference type="SMR" id="O16389"/>
<dbReference type="AGR" id="WB:WBGene00015901"/>
<dbReference type="Gene3D" id="3.30.50.10">
    <property type="entry name" value="Erythroid Transcription Factor GATA-1, subunit A"/>
    <property type="match status" value="1"/>
</dbReference>
<dbReference type="PaxDb" id="6239-C17E7.6"/>
<dbReference type="CTD" id="182731"/>
<dbReference type="PANTHER" id="PTHR45886:SF5">
    <property type="entry name" value="NUCLEAR HORMONE RECEPTOR FAMILY"/>
    <property type="match status" value="1"/>
</dbReference>
<dbReference type="PROSITE" id="PS51843">
    <property type="entry name" value="NR_LBD"/>
    <property type="match status" value="1"/>
</dbReference>
<reference evidence="12 13" key="1">
    <citation type="journal article" date="1998" name="Science">
        <title>Genome sequence of the nematode C. elegans: a platform for investigating biology.</title>
        <authorList>
            <consortium name="The C. elegans sequencing consortium"/>
            <person name="Sulson J.E."/>
            <person name="Waterston R."/>
        </authorList>
    </citation>
    <scope>NUCLEOTIDE SEQUENCE [LARGE SCALE GENOMIC DNA]</scope>
    <source>
        <strain evidence="12 13">Bristol N2</strain>
    </source>
</reference>
<protein>
    <submittedName>
        <fullName evidence="12">Nuclear Hormone Receptor family</fullName>
    </submittedName>
</protein>
<dbReference type="PRINTS" id="PR00047">
    <property type="entry name" value="STROIDFINGER"/>
</dbReference>
<dbReference type="PIR" id="T31821">
    <property type="entry name" value="T31821"/>
</dbReference>
<keyword evidence="3" id="KW-0863">Zinc-finger</keyword>
<keyword evidence="4" id="KW-0862">Zinc</keyword>
<evidence type="ECO:0000313" key="14">
    <source>
        <dbReference type="WormBase" id="C17E7.6"/>
    </source>
</evidence>
<keyword evidence="13" id="KW-1185">Reference proteome</keyword>
<evidence type="ECO:0000256" key="1">
    <source>
        <dbReference type="ARBA" id="ARBA00005993"/>
    </source>
</evidence>
<keyword evidence="2" id="KW-0479">Metal-binding</keyword>
<keyword evidence="8 12" id="KW-0675">Receptor</keyword>
<dbReference type="UCSC" id="C17E7.6">
    <property type="organism name" value="c. elegans"/>
</dbReference>
<dbReference type="PhylomeDB" id="O16389"/>
<sequence>MSVYHTPSPSSATSSPLSIDIPQRKCVICLRPAYSNNYGVLTCDACKMFFRRIVILKKDYKCKYDGRCAHVAKSPMVKCKGCRYQQCLDAGMSFQPTFLELTNEKDLDISVTIGNLVFLDTRKSRIMKTQFTDDNLSLEQIVDTRRMKMKSRTINKYISPQDWTFLALYTTVDLLLNLDFMEKLSTPDKLILLRHSASKCALLGGAMRTYLDKKDRMTTVDGQDIYPKEMRALLGFQQGADQFLDRVRSLLISKLAELDVTTEECILISAIIFCDPAVFYDQDNPNAQQIVSAQQQNFTSALSQYCLLMYHRNGPSRLTNLLSLCPIIQKNFEDLQYLTMVFRLAVKGMKFKKIEQELI</sequence>
<dbReference type="KEGG" id="cel:CELE_C17E7.6"/>
<dbReference type="Gene3D" id="1.10.565.10">
    <property type="entry name" value="Retinoid X Receptor"/>
    <property type="match status" value="1"/>
</dbReference>
<keyword evidence="5" id="KW-0805">Transcription regulation</keyword>
<evidence type="ECO:0000313" key="13">
    <source>
        <dbReference type="Proteomes" id="UP000001940"/>
    </source>
</evidence>
<keyword evidence="7" id="KW-0804">Transcription</keyword>
<dbReference type="GO" id="GO:0043565">
    <property type="term" value="F:sequence-specific DNA binding"/>
    <property type="evidence" value="ECO:0007669"/>
    <property type="project" value="InterPro"/>
</dbReference>
<dbReference type="PANTHER" id="PTHR45886">
    <property type="entry name" value="NUCLEAR HORMONE RECEPTOR FAMILY-RELATED-RELATED"/>
    <property type="match status" value="1"/>
</dbReference>
<evidence type="ECO:0000256" key="2">
    <source>
        <dbReference type="ARBA" id="ARBA00022723"/>
    </source>
</evidence>
<dbReference type="EMBL" id="BX284605">
    <property type="protein sequence ID" value="CCD64871.1"/>
    <property type="molecule type" value="Genomic_DNA"/>
</dbReference>
<dbReference type="eggNOG" id="ENOG502TGPU">
    <property type="taxonomic scope" value="Eukaryota"/>
</dbReference>
<dbReference type="PROSITE" id="PS51030">
    <property type="entry name" value="NUCLEAR_REC_DBD_2"/>
    <property type="match status" value="1"/>
</dbReference>
<dbReference type="Bgee" id="WBGene00015901">
    <property type="expression patterns" value="Expressed in embryo and 3 other cell types or tissues"/>
</dbReference>
<dbReference type="AlphaFoldDB" id="O16389"/>
<dbReference type="RefSeq" id="NP_504068.1">
    <property type="nucleotide sequence ID" value="NM_071667.6"/>
</dbReference>
<accession>O16389</accession>
<dbReference type="STRING" id="6239.C17E7.6.1"/>
<dbReference type="InterPro" id="IPR001628">
    <property type="entry name" value="Znf_hrmn_rcpt"/>
</dbReference>
<keyword evidence="9" id="KW-0539">Nucleus</keyword>
<dbReference type="FunCoup" id="O16389">
    <property type="interactions" value="7"/>
</dbReference>
<evidence type="ECO:0000256" key="3">
    <source>
        <dbReference type="ARBA" id="ARBA00022771"/>
    </source>
</evidence>
<comment type="similarity">
    <text evidence="1">Belongs to the nuclear hormone receptor family.</text>
</comment>
<evidence type="ECO:0000256" key="6">
    <source>
        <dbReference type="ARBA" id="ARBA00023125"/>
    </source>
</evidence>
<gene>
    <name evidence="12 14" type="primary">nhr-158</name>
    <name evidence="14" type="ORF">C17E7.6</name>
    <name evidence="12" type="ORF">CELE_C17E7.6</name>
</gene>
<dbReference type="SMART" id="SM00399">
    <property type="entry name" value="ZnF_C4"/>
    <property type="match status" value="1"/>
</dbReference>
<evidence type="ECO:0000256" key="4">
    <source>
        <dbReference type="ARBA" id="ARBA00022833"/>
    </source>
</evidence>
<evidence type="ECO:0000256" key="8">
    <source>
        <dbReference type="ARBA" id="ARBA00023170"/>
    </source>
</evidence>
<dbReference type="SUPFAM" id="SSF48508">
    <property type="entry name" value="Nuclear receptor ligand-binding domain"/>
    <property type="match status" value="1"/>
</dbReference>
<keyword evidence="6" id="KW-0238">DNA-binding</keyword>
<name>O16389_CAEEL</name>
<dbReference type="InterPro" id="IPR013088">
    <property type="entry name" value="Znf_NHR/GATA"/>
</dbReference>
<evidence type="ECO:0000256" key="9">
    <source>
        <dbReference type="ARBA" id="ARBA00023242"/>
    </source>
</evidence>
<evidence type="ECO:0000259" key="10">
    <source>
        <dbReference type="PROSITE" id="PS51030"/>
    </source>
</evidence>
<dbReference type="GO" id="GO:0003700">
    <property type="term" value="F:DNA-binding transcription factor activity"/>
    <property type="evidence" value="ECO:0007669"/>
    <property type="project" value="InterPro"/>
</dbReference>
<dbReference type="GO" id="GO:0008270">
    <property type="term" value="F:zinc ion binding"/>
    <property type="evidence" value="ECO:0007669"/>
    <property type="project" value="UniProtKB-KW"/>
</dbReference>
<dbReference type="Pfam" id="PF00104">
    <property type="entry name" value="Hormone_recep"/>
    <property type="match status" value="1"/>
</dbReference>
<dbReference type="HOGENOM" id="CLU_007368_3_0_1"/>
<feature type="domain" description="NR LBD" evidence="11">
    <location>
        <begin position="133"/>
        <end position="359"/>
    </location>
</feature>
<feature type="domain" description="Nuclear receptor" evidence="10">
    <location>
        <begin position="23"/>
        <end position="99"/>
    </location>
</feature>
<evidence type="ECO:0000259" key="11">
    <source>
        <dbReference type="PROSITE" id="PS51843"/>
    </source>
</evidence>
<dbReference type="WormBase" id="C17E7.6">
    <property type="protein sequence ID" value="CE08266"/>
    <property type="gene ID" value="WBGene00015901"/>
    <property type="gene designation" value="nhr-158"/>
</dbReference>
<dbReference type="InterPro" id="IPR035500">
    <property type="entry name" value="NHR-like_dom_sf"/>
</dbReference>
<dbReference type="Pfam" id="PF00105">
    <property type="entry name" value="zf-C4"/>
    <property type="match status" value="1"/>
</dbReference>
<dbReference type="SUPFAM" id="SSF57716">
    <property type="entry name" value="Glucocorticoid receptor-like (DNA-binding domain)"/>
    <property type="match status" value="1"/>
</dbReference>
<dbReference type="Proteomes" id="UP000001940">
    <property type="component" value="Chromosome V"/>
</dbReference>
<dbReference type="InParanoid" id="O16389"/>
<organism evidence="12 13">
    <name type="scientific">Caenorhabditis elegans</name>
    <dbReference type="NCBI Taxonomy" id="6239"/>
    <lineage>
        <taxon>Eukaryota</taxon>
        <taxon>Metazoa</taxon>
        <taxon>Ecdysozoa</taxon>
        <taxon>Nematoda</taxon>
        <taxon>Chromadorea</taxon>
        <taxon>Rhabditida</taxon>
        <taxon>Rhabditina</taxon>
        <taxon>Rhabditomorpha</taxon>
        <taxon>Rhabditoidea</taxon>
        <taxon>Rhabditidae</taxon>
        <taxon>Peloderinae</taxon>
        <taxon>Caenorhabditis</taxon>
    </lineage>
</organism>
<evidence type="ECO:0000256" key="7">
    <source>
        <dbReference type="ARBA" id="ARBA00023163"/>
    </source>
</evidence>
<proteinExistence type="inferred from homology"/>
<dbReference type="InterPro" id="IPR000536">
    <property type="entry name" value="Nucl_hrmn_rcpt_lig-bd"/>
</dbReference>
<dbReference type="OrthoDB" id="6352325at2759"/>
<dbReference type="SMART" id="SM00430">
    <property type="entry name" value="HOLI"/>
    <property type="match status" value="1"/>
</dbReference>